<protein>
    <submittedName>
        <fullName evidence="2">Uncharacterized protein</fullName>
    </submittedName>
</protein>
<evidence type="ECO:0000313" key="3">
    <source>
        <dbReference type="Proteomes" id="UP000759537"/>
    </source>
</evidence>
<reference evidence="2" key="2">
    <citation type="journal article" date="2020" name="Nat. Commun.">
        <title>Large-scale genome sequencing of mycorrhizal fungi provides insights into the early evolution of symbiotic traits.</title>
        <authorList>
            <person name="Miyauchi S."/>
            <person name="Kiss E."/>
            <person name="Kuo A."/>
            <person name="Drula E."/>
            <person name="Kohler A."/>
            <person name="Sanchez-Garcia M."/>
            <person name="Morin E."/>
            <person name="Andreopoulos B."/>
            <person name="Barry K.W."/>
            <person name="Bonito G."/>
            <person name="Buee M."/>
            <person name="Carver A."/>
            <person name="Chen C."/>
            <person name="Cichocki N."/>
            <person name="Clum A."/>
            <person name="Culley D."/>
            <person name="Crous P.W."/>
            <person name="Fauchery L."/>
            <person name="Girlanda M."/>
            <person name="Hayes R.D."/>
            <person name="Keri Z."/>
            <person name="LaButti K."/>
            <person name="Lipzen A."/>
            <person name="Lombard V."/>
            <person name="Magnuson J."/>
            <person name="Maillard F."/>
            <person name="Murat C."/>
            <person name="Nolan M."/>
            <person name="Ohm R.A."/>
            <person name="Pangilinan J."/>
            <person name="Pereira M.F."/>
            <person name="Perotto S."/>
            <person name="Peter M."/>
            <person name="Pfister S."/>
            <person name="Riley R."/>
            <person name="Sitrit Y."/>
            <person name="Stielow J.B."/>
            <person name="Szollosi G."/>
            <person name="Zifcakova L."/>
            <person name="Stursova M."/>
            <person name="Spatafora J.W."/>
            <person name="Tedersoo L."/>
            <person name="Vaario L.M."/>
            <person name="Yamada A."/>
            <person name="Yan M."/>
            <person name="Wang P."/>
            <person name="Xu J."/>
            <person name="Bruns T."/>
            <person name="Baldrian P."/>
            <person name="Vilgalys R."/>
            <person name="Dunand C."/>
            <person name="Henrissat B."/>
            <person name="Grigoriev I.V."/>
            <person name="Hibbett D."/>
            <person name="Nagy L.G."/>
            <person name="Martin F.M."/>
        </authorList>
    </citation>
    <scope>NUCLEOTIDE SEQUENCE</scope>
    <source>
        <strain evidence="2">Prilba</strain>
    </source>
</reference>
<reference evidence="2" key="1">
    <citation type="submission" date="2019-10" db="EMBL/GenBank/DDBJ databases">
        <authorList>
            <consortium name="DOE Joint Genome Institute"/>
            <person name="Kuo A."/>
            <person name="Miyauchi S."/>
            <person name="Kiss E."/>
            <person name="Drula E."/>
            <person name="Kohler A."/>
            <person name="Sanchez-Garcia M."/>
            <person name="Andreopoulos B."/>
            <person name="Barry K.W."/>
            <person name="Bonito G."/>
            <person name="Buee M."/>
            <person name="Carver A."/>
            <person name="Chen C."/>
            <person name="Cichocki N."/>
            <person name="Clum A."/>
            <person name="Culley D."/>
            <person name="Crous P.W."/>
            <person name="Fauchery L."/>
            <person name="Girlanda M."/>
            <person name="Hayes R."/>
            <person name="Keri Z."/>
            <person name="LaButti K."/>
            <person name="Lipzen A."/>
            <person name="Lombard V."/>
            <person name="Magnuson J."/>
            <person name="Maillard F."/>
            <person name="Morin E."/>
            <person name="Murat C."/>
            <person name="Nolan M."/>
            <person name="Ohm R."/>
            <person name="Pangilinan J."/>
            <person name="Pereira M."/>
            <person name="Perotto S."/>
            <person name="Peter M."/>
            <person name="Riley R."/>
            <person name="Sitrit Y."/>
            <person name="Stielow B."/>
            <person name="Szollosi G."/>
            <person name="Zifcakova L."/>
            <person name="Stursova M."/>
            <person name="Spatafora J.W."/>
            <person name="Tedersoo L."/>
            <person name="Vaario L.-M."/>
            <person name="Yamada A."/>
            <person name="Yan M."/>
            <person name="Wang P."/>
            <person name="Xu J."/>
            <person name="Bruns T."/>
            <person name="Baldrian P."/>
            <person name="Vilgalys R."/>
            <person name="Henrissat B."/>
            <person name="Grigoriev I.V."/>
            <person name="Hibbett D."/>
            <person name="Nagy L.G."/>
            <person name="Martin F.M."/>
        </authorList>
    </citation>
    <scope>NUCLEOTIDE SEQUENCE</scope>
    <source>
        <strain evidence="2">Prilba</strain>
    </source>
</reference>
<dbReference type="Proteomes" id="UP000759537">
    <property type="component" value="Unassembled WGS sequence"/>
</dbReference>
<feature type="compositionally biased region" description="Basic and acidic residues" evidence="1">
    <location>
        <begin position="16"/>
        <end position="33"/>
    </location>
</feature>
<evidence type="ECO:0000313" key="2">
    <source>
        <dbReference type="EMBL" id="KAF8475193.1"/>
    </source>
</evidence>
<feature type="region of interest" description="Disordered" evidence="1">
    <location>
        <begin position="85"/>
        <end position="105"/>
    </location>
</feature>
<proteinExistence type="predicted"/>
<name>A0A9P5MQQ0_9AGAM</name>
<dbReference type="AlphaFoldDB" id="A0A9P5MQQ0"/>
<organism evidence="2 3">
    <name type="scientific">Russula ochroleuca</name>
    <dbReference type="NCBI Taxonomy" id="152965"/>
    <lineage>
        <taxon>Eukaryota</taxon>
        <taxon>Fungi</taxon>
        <taxon>Dikarya</taxon>
        <taxon>Basidiomycota</taxon>
        <taxon>Agaricomycotina</taxon>
        <taxon>Agaricomycetes</taxon>
        <taxon>Russulales</taxon>
        <taxon>Russulaceae</taxon>
        <taxon>Russula</taxon>
    </lineage>
</organism>
<gene>
    <name evidence="2" type="ORF">DFH94DRAFT_683901</name>
</gene>
<comment type="caution">
    <text evidence="2">The sequence shown here is derived from an EMBL/GenBank/DDBJ whole genome shotgun (WGS) entry which is preliminary data.</text>
</comment>
<feature type="compositionally biased region" description="Polar residues" evidence="1">
    <location>
        <begin position="1"/>
        <end position="15"/>
    </location>
</feature>
<dbReference type="EMBL" id="WHVB01000016">
    <property type="protein sequence ID" value="KAF8475193.1"/>
    <property type="molecule type" value="Genomic_DNA"/>
</dbReference>
<feature type="region of interest" description="Disordered" evidence="1">
    <location>
        <begin position="1"/>
        <end position="37"/>
    </location>
</feature>
<evidence type="ECO:0000256" key="1">
    <source>
        <dbReference type="SAM" id="MobiDB-lite"/>
    </source>
</evidence>
<sequence length="105" mass="11018">MHPVRYQNSTLYSSERVTEREVTSLPRKQDVDPARAPSLETMAFAAPTPTQGTEIEENVAGPSSQPASGSMALAALSILNENGPLTLQSVHGSSPASSATLPDPD</sequence>
<keyword evidence="3" id="KW-1185">Reference proteome</keyword>
<accession>A0A9P5MQQ0</accession>